<evidence type="ECO:0000256" key="1">
    <source>
        <dbReference type="ARBA" id="ARBA00023015"/>
    </source>
</evidence>
<dbReference type="Pfam" id="PF00392">
    <property type="entry name" value="GntR"/>
    <property type="match status" value="1"/>
</dbReference>
<dbReference type="Pfam" id="PF07702">
    <property type="entry name" value="UTRA"/>
    <property type="match status" value="1"/>
</dbReference>
<evidence type="ECO:0000313" key="6">
    <source>
        <dbReference type="Proteomes" id="UP000217209"/>
    </source>
</evidence>
<proteinExistence type="predicted"/>
<dbReference type="InterPro" id="IPR036388">
    <property type="entry name" value="WH-like_DNA-bd_sf"/>
</dbReference>
<dbReference type="PANTHER" id="PTHR44846">
    <property type="entry name" value="MANNOSYL-D-GLYCERATE TRANSPORT/METABOLISM SYSTEM REPRESSOR MNGR-RELATED"/>
    <property type="match status" value="1"/>
</dbReference>
<keyword evidence="3" id="KW-0804">Transcription</keyword>
<dbReference type="Proteomes" id="UP000217209">
    <property type="component" value="Chromosome"/>
</dbReference>
<dbReference type="AlphaFoldDB" id="A0A1Q2HYC7"/>
<dbReference type="PROSITE" id="PS50949">
    <property type="entry name" value="HTH_GNTR"/>
    <property type="match status" value="1"/>
</dbReference>
<reference evidence="5 6" key="1">
    <citation type="submission" date="2016-12" db="EMBL/GenBank/DDBJ databases">
        <authorList>
            <person name="Song W.-J."/>
            <person name="Kurnit D.M."/>
        </authorList>
    </citation>
    <scope>NUCLEOTIDE SEQUENCE [LARGE SCALE GENOMIC DNA]</scope>
    <source>
        <strain evidence="5 6">DSM 30827</strain>
    </source>
</reference>
<dbReference type="InterPro" id="IPR036390">
    <property type="entry name" value="WH_DNA-bd_sf"/>
</dbReference>
<dbReference type="PANTHER" id="PTHR44846:SF1">
    <property type="entry name" value="MANNOSYL-D-GLYCERATE TRANSPORT_METABOLISM SYSTEM REPRESSOR MNGR-RELATED"/>
    <property type="match status" value="1"/>
</dbReference>
<dbReference type="InterPro" id="IPR011663">
    <property type="entry name" value="UTRA"/>
</dbReference>
<protein>
    <submittedName>
        <fullName evidence="5">HTH-type transcriptional regulator GmuR</fullName>
    </submittedName>
</protein>
<evidence type="ECO:0000313" key="5">
    <source>
        <dbReference type="EMBL" id="AQQ15855.1"/>
    </source>
</evidence>
<dbReference type="GO" id="GO:0045892">
    <property type="term" value="P:negative regulation of DNA-templated transcription"/>
    <property type="evidence" value="ECO:0007669"/>
    <property type="project" value="TreeGrafter"/>
</dbReference>
<dbReference type="EMBL" id="CP019688">
    <property type="protein sequence ID" value="AQQ15855.1"/>
    <property type="molecule type" value="Genomic_DNA"/>
</dbReference>
<dbReference type="GO" id="GO:0003677">
    <property type="term" value="F:DNA binding"/>
    <property type="evidence" value="ECO:0007669"/>
    <property type="project" value="UniProtKB-KW"/>
</dbReference>
<accession>A0A1Q2HYC7</accession>
<keyword evidence="1" id="KW-0805">Transcription regulation</keyword>
<organism evidence="5 6">
    <name type="scientific">Corynebacterium glaucum</name>
    <dbReference type="NCBI Taxonomy" id="187491"/>
    <lineage>
        <taxon>Bacteria</taxon>
        <taxon>Bacillati</taxon>
        <taxon>Actinomycetota</taxon>
        <taxon>Actinomycetes</taxon>
        <taxon>Mycobacteriales</taxon>
        <taxon>Corynebacteriaceae</taxon>
        <taxon>Corynebacterium</taxon>
    </lineage>
</organism>
<evidence type="ECO:0000256" key="2">
    <source>
        <dbReference type="ARBA" id="ARBA00023125"/>
    </source>
</evidence>
<dbReference type="SMART" id="SM00866">
    <property type="entry name" value="UTRA"/>
    <property type="match status" value="1"/>
</dbReference>
<dbReference type="Gene3D" id="3.40.1410.10">
    <property type="entry name" value="Chorismate lyase-like"/>
    <property type="match status" value="1"/>
</dbReference>
<dbReference type="InterPro" id="IPR028978">
    <property type="entry name" value="Chorismate_lyase_/UTRA_dom_sf"/>
</dbReference>
<dbReference type="InterPro" id="IPR000524">
    <property type="entry name" value="Tscrpt_reg_HTH_GntR"/>
</dbReference>
<dbReference type="SMART" id="SM00345">
    <property type="entry name" value="HTH_GNTR"/>
    <property type="match status" value="1"/>
</dbReference>
<dbReference type="GO" id="GO:0003700">
    <property type="term" value="F:DNA-binding transcription factor activity"/>
    <property type="evidence" value="ECO:0007669"/>
    <property type="project" value="InterPro"/>
</dbReference>
<dbReference type="SUPFAM" id="SSF64288">
    <property type="entry name" value="Chorismate lyase-like"/>
    <property type="match status" value="1"/>
</dbReference>
<dbReference type="CDD" id="cd07377">
    <property type="entry name" value="WHTH_GntR"/>
    <property type="match status" value="1"/>
</dbReference>
<feature type="domain" description="HTH gntR-type" evidence="4">
    <location>
        <begin position="13"/>
        <end position="81"/>
    </location>
</feature>
<sequence>MSESLSANPLRRPQQHQEIADYLRDEIFAGRIPVGESLPSEAELCTQFDTSRGPVRQAVSTLRSEGLISSGRGRRSIVLSNIRTESFEEVLSNASRIARMGKEPGQILQWFGLHPAQSEIANALDVKEGTSVVSLRRVRTANGTPIVTEEIFFSPSISSIVLGVDPNSESFHRTLMREGVNFNNIARAASIDLANEDDVSNLGVADGAPILEVQVRAYTHTGAPVEYAVHRYRTEEMSFGLNNVRGHSSPMWVEMAPETIG</sequence>
<evidence type="ECO:0000259" key="4">
    <source>
        <dbReference type="PROSITE" id="PS50949"/>
    </source>
</evidence>
<dbReference type="SUPFAM" id="SSF46785">
    <property type="entry name" value="Winged helix' DNA-binding domain"/>
    <property type="match status" value="1"/>
</dbReference>
<dbReference type="RefSeq" id="WP_232507099.1">
    <property type="nucleotide sequence ID" value="NZ_BAAAKB010000032.1"/>
</dbReference>
<keyword evidence="2" id="KW-0238">DNA-binding</keyword>
<dbReference type="InterPro" id="IPR050679">
    <property type="entry name" value="Bact_HTH_transcr_reg"/>
</dbReference>
<dbReference type="KEGG" id="cgv:CGLAU_09520"/>
<keyword evidence="6" id="KW-1185">Reference proteome</keyword>
<evidence type="ECO:0000256" key="3">
    <source>
        <dbReference type="ARBA" id="ARBA00023163"/>
    </source>
</evidence>
<dbReference type="PRINTS" id="PR00035">
    <property type="entry name" value="HTHGNTR"/>
</dbReference>
<name>A0A1Q2HYC7_9CORY</name>
<gene>
    <name evidence="5" type="primary">gmuR</name>
    <name evidence="5" type="ORF">CGLAU_09520</name>
</gene>
<dbReference type="Gene3D" id="1.10.10.10">
    <property type="entry name" value="Winged helix-like DNA-binding domain superfamily/Winged helix DNA-binding domain"/>
    <property type="match status" value="1"/>
</dbReference>